<dbReference type="GeneID" id="54120414"/>
<comment type="function">
    <text evidence="4">Formation of pseudouridine at positions 38, 39 and 40 in the anticodon stem and loop of transfer RNAs.</text>
</comment>
<evidence type="ECO:0000256" key="1">
    <source>
        <dbReference type="ARBA" id="ARBA00009375"/>
    </source>
</evidence>
<dbReference type="OrthoDB" id="9811823at2"/>
<feature type="binding site" evidence="4 6">
    <location>
        <position position="109"/>
    </location>
    <ligand>
        <name>substrate</name>
    </ligand>
</feature>
<dbReference type="Proteomes" id="UP000183028">
    <property type="component" value="Unassembled WGS sequence"/>
</dbReference>
<evidence type="ECO:0000259" key="8">
    <source>
        <dbReference type="Pfam" id="PF01416"/>
    </source>
</evidence>
<dbReference type="STRING" id="322505.SAMN04487836_1157"/>
<evidence type="ECO:0000256" key="5">
    <source>
        <dbReference type="PIRSR" id="PIRSR001430-1"/>
    </source>
</evidence>
<feature type="active site" description="Nucleophile" evidence="4 5">
    <location>
        <position position="51"/>
    </location>
</feature>
<accession>A0A1H6RD58</accession>
<keyword evidence="2 4" id="KW-0819">tRNA processing</keyword>
<evidence type="ECO:0000256" key="4">
    <source>
        <dbReference type="HAMAP-Rule" id="MF_00171"/>
    </source>
</evidence>
<dbReference type="InterPro" id="IPR020097">
    <property type="entry name" value="PsdUridine_synth_TruA_a/b_dom"/>
</dbReference>
<sequence length="243" mass="28531">MRIQCVVSYDGTKFYGWQKQPDKRSVQEVIECAINKITGEHNVIHSSGRTDAKVHAHNQVFHFDTQKDIAFKQWKRAINHFLPEDVYIKESKRVGEEFHARYSAIKKEYHYLLSTNEYNPFERDYIYQYPYGKLDLEAMCDCAKLFVGTHDFASFCVYDQLGTTIRTIYHIDIIENDGYFTFKLVGDGFRRYMVRMIVGGLIQVGAHRRSKAFLADLLESKGEKKCLFKAEPQGLYLEHVYYE</sequence>
<keyword evidence="3 4" id="KW-0413">Isomerase</keyword>
<dbReference type="eggNOG" id="COG0101">
    <property type="taxonomic scope" value="Bacteria"/>
</dbReference>
<evidence type="ECO:0000256" key="7">
    <source>
        <dbReference type="RuleBase" id="RU003792"/>
    </source>
</evidence>
<dbReference type="HAMAP" id="MF_00171">
    <property type="entry name" value="TruA"/>
    <property type="match status" value="1"/>
</dbReference>
<dbReference type="FunFam" id="3.30.70.580:FF:000001">
    <property type="entry name" value="tRNA pseudouridine synthase A"/>
    <property type="match status" value="1"/>
</dbReference>
<dbReference type="RefSeq" id="WP_051646911.1">
    <property type="nucleotide sequence ID" value="NZ_CADABK010000014.1"/>
</dbReference>
<dbReference type="EC" id="5.4.99.12" evidence="4"/>
<evidence type="ECO:0000256" key="3">
    <source>
        <dbReference type="ARBA" id="ARBA00023235"/>
    </source>
</evidence>
<dbReference type="CDD" id="cd02570">
    <property type="entry name" value="PseudoU_synth_EcTruA"/>
    <property type="match status" value="1"/>
</dbReference>
<evidence type="ECO:0000313" key="10">
    <source>
        <dbReference type="Proteomes" id="UP000183028"/>
    </source>
</evidence>
<dbReference type="Pfam" id="PF01416">
    <property type="entry name" value="PseudoU_synth_1"/>
    <property type="match status" value="2"/>
</dbReference>
<feature type="domain" description="Pseudouridine synthase I TruA alpha/beta" evidence="8">
    <location>
        <begin position="143"/>
        <end position="243"/>
    </location>
</feature>
<comment type="similarity">
    <text evidence="1 4 7">Belongs to the tRNA pseudouridine synthase TruA family.</text>
</comment>
<evidence type="ECO:0000313" key="9">
    <source>
        <dbReference type="EMBL" id="SEI53749.1"/>
    </source>
</evidence>
<comment type="catalytic activity">
    <reaction evidence="4 7">
        <text>uridine(38/39/40) in tRNA = pseudouridine(38/39/40) in tRNA</text>
        <dbReference type="Rhea" id="RHEA:22376"/>
        <dbReference type="Rhea" id="RHEA-COMP:10085"/>
        <dbReference type="Rhea" id="RHEA-COMP:10087"/>
        <dbReference type="ChEBI" id="CHEBI:65314"/>
        <dbReference type="ChEBI" id="CHEBI:65315"/>
        <dbReference type="EC" id="5.4.99.12"/>
    </reaction>
</comment>
<evidence type="ECO:0000256" key="6">
    <source>
        <dbReference type="PIRSR" id="PIRSR001430-2"/>
    </source>
</evidence>
<gene>
    <name evidence="4" type="primary">truA</name>
    <name evidence="9" type="ORF">SAMN04487834_100850</name>
</gene>
<dbReference type="Gene3D" id="3.30.70.580">
    <property type="entry name" value="Pseudouridine synthase I, catalytic domain, N-terminal subdomain"/>
    <property type="match status" value="1"/>
</dbReference>
<dbReference type="Gene3D" id="3.30.70.660">
    <property type="entry name" value="Pseudouridine synthase I, catalytic domain, C-terminal subdomain"/>
    <property type="match status" value="1"/>
</dbReference>
<keyword evidence="10" id="KW-1185">Reference proteome</keyword>
<reference evidence="10" key="1">
    <citation type="submission" date="2016-10" db="EMBL/GenBank/DDBJ databases">
        <authorList>
            <person name="Varghese N."/>
        </authorList>
    </citation>
    <scope>NUCLEOTIDE SEQUENCE [LARGE SCALE GENOMIC DNA]</scope>
    <source>
        <strain evidence="10">DSM 20406</strain>
    </source>
</reference>
<dbReference type="PIRSF" id="PIRSF001430">
    <property type="entry name" value="tRNA_psdUrid_synth"/>
    <property type="match status" value="1"/>
</dbReference>
<organism evidence="9 10">
    <name type="scientific">Sharpea azabuensis</name>
    <dbReference type="NCBI Taxonomy" id="322505"/>
    <lineage>
        <taxon>Bacteria</taxon>
        <taxon>Bacillati</taxon>
        <taxon>Bacillota</taxon>
        <taxon>Erysipelotrichia</taxon>
        <taxon>Erysipelotrichales</taxon>
        <taxon>Coprobacillaceae</taxon>
        <taxon>Sharpea</taxon>
    </lineage>
</organism>
<dbReference type="InterPro" id="IPR020103">
    <property type="entry name" value="PsdUridine_synth_cat_dom_sf"/>
</dbReference>
<dbReference type="SUPFAM" id="SSF55120">
    <property type="entry name" value="Pseudouridine synthase"/>
    <property type="match status" value="1"/>
</dbReference>
<dbReference type="GO" id="GO:0003723">
    <property type="term" value="F:RNA binding"/>
    <property type="evidence" value="ECO:0007669"/>
    <property type="project" value="InterPro"/>
</dbReference>
<dbReference type="InterPro" id="IPR020095">
    <property type="entry name" value="PsdUridine_synth_TruA_C"/>
</dbReference>
<dbReference type="GO" id="GO:0031119">
    <property type="term" value="P:tRNA pseudouridine synthesis"/>
    <property type="evidence" value="ECO:0007669"/>
    <property type="project" value="UniProtKB-UniRule"/>
</dbReference>
<evidence type="ECO:0000256" key="2">
    <source>
        <dbReference type="ARBA" id="ARBA00022694"/>
    </source>
</evidence>
<comment type="caution">
    <text evidence="4">Lacks conserved residue(s) required for the propagation of feature annotation.</text>
</comment>
<dbReference type="PANTHER" id="PTHR11142:SF0">
    <property type="entry name" value="TRNA PSEUDOURIDINE SYNTHASE-LIKE 1"/>
    <property type="match status" value="1"/>
</dbReference>
<comment type="subunit">
    <text evidence="4">Homodimer.</text>
</comment>
<feature type="domain" description="Pseudouridine synthase I TruA alpha/beta" evidence="8">
    <location>
        <begin position="7"/>
        <end position="103"/>
    </location>
</feature>
<proteinExistence type="inferred from homology"/>
<dbReference type="EMBL" id="FNYK01000008">
    <property type="protein sequence ID" value="SEI53749.1"/>
    <property type="molecule type" value="Genomic_DNA"/>
</dbReference>
<dbReference type="GO" id="GO:0160147">
    <property type="term" value="F:tRNA pseudouridine(38-40) synthase activity"/>
    <property type="evidence" value="ECO:0007669"/>
    <property type="project" value="UniProtKB-EC"/>
</dbReference>
<dbReference type="InterPro" id="IPR020094">
    <property type="entry name" value="TruA/RsuA/RluB/E/F_N"/>
</dbReference>
<dbReference type="PANTHER" id="PTHR11142">
    <property type="entry name" value="PSEUDOURIDYLATE SYNTHASE"/>
    <property type="match status" value="1"/>
</dbReference>
<dbReference type="InterPro" id="IPR001406">
    <property type="entry name" value="PsdUridine_synth_TruA"/>
</dbReference>
<protein>
    <recommendedName>
        <fullName evidence="4">tRNA pseudouridine synthase A</fullName>
        <ecNumber evidence="4">5.4.99.12</ecNumber>
    </recommendedName>
    <alternativeName>
        <fullName evidence="4">tRNA pseudouridine(38-40) synthase</fullName>
    </alternativeName>
    <alternativeName>
        <fullName evidence="4">tRNA pseudouridylate synthase I</fullName>
    </alternativeName>
    <alternativeName>
        <fullName evidence="4">tRNA-uridine isomerase I</fullName>
    </alternativeName>
</protein>
<dbReference type="NCBIfam" id="TIGR00071">
    <property type="entry name" value="hisT_truA"/>
    <property type="match status" value="1"/>
</dbReference>
<dbReference type="AlphaFoldDB" id="A0A1H6RD58"/>
<name>A0A1H6RD58_9FIRM</name>